<feature type="compositionally biased region" description="Basic and acidic residues" evidence="10">
    <location>
        <begin position="259"/>
        <end position="294"/>
    </location>
</feature>
<keyword evidence="8" id="KW-1015">Disulfide bond</keyword>
<keyword evidence="6 9" id="KW-0103">Bromodomain</keyword>
<proteinExistence type="inferred from homology"/>
<feature type="region of interest" description="Disordered" evidence="10">
    <location>
        <begin position="379"/>
        <end position="428"/>
    </location>
</feature>
<evidence type="ECO:0000256" key="5">
    <source>
        <dbReference type="ARBA" id="ARBA00023010"/>
    </source>
</evidence>
<reference evidence="12" key="1">
    <citation type="submission" date="2021-06" db="EMBL/GenBank/DDBJ databases">
        <title>Candida auris outbreak in lebanese hospital.</title>
        <authorList>
            <person name="Finianos M."/>
        </authorList>
    </citation>
    <scope>NUCLEOTIDE SEQUENCE</scope>
    <source>
        <strain evidence="12">CA7LBN</strain>
    </source>
</reference>
<organism evidence="12">
    <name type="scientific">Candidozyma auris</name>
    <name type="common">Yeast</name>
    <name type="synonym">Candida auris</name>
    <dbReference type="NCBI Taxonomy" id="498019"/>
    <lineage>
        <taxon>Eukaryota</taxon>
        <taxon>Fungi</taxon>
        <taxon>Dikarya</taxon>
        <taxon>Ascomycota</taxon>
        <taxon>Saccharomycotina</taxon>
        <taxon>Pichiomycetes</taxon>
        <taxon>Metschnikowiaceae</taxon>
        <taxon>Candidozyma</taxon>
    </lineage>
</organism>
<evidence type="ECO:0000256" key="7">
    <source>
        <dbReference type="ARBA" id="ARBA00023136"/>
    </source>
</evidence>
<evidence type="ECO:0000256" key="2">
    <source>
        <dbReference type="ARBA" id="ARBA00006720"/>
    </source>
</evidence>
<keyword evidence="3" id="KW-0999">Mitochondrion inner membrane</keyword>
<dbReference type="Gene3D" id="1.10.287.810">
    <property type="entry name" value="Mitochondrial import inner membrane translocase subunit tim13 like domains"/>
    <property type="match status" value="1"/>
</dbReference>
<dbReference type="GO" id="GO:0005743">
    <property type="term" value="C:mitochondrial inner membrane"/>
    <property type="evidence" value="ECO:0007669"/>
    <property type="project" value="UniProtKB-SubCell"/>
</dbReference>
<dbReference type="PRINTS" id="PR00503">
    <property type="entry name" value="BROMODOMAIN"/>
</dbReference>
<dbReference type="AlphaFoldDB" id="A0A8F2W3T6"/>
<evidence type="ECO:0000256" key="3">
    <source>
        <dbReference type="ARBA" id="ARBA00022792"/>
    </source>
</evidence>
<dbReference type="SUPFAM" id="SSF144122">
    <property type="entry name" value="Tim10-like"/>
    <property type="match status" value="1"/>
</dbReference>
<dbReference type="GO" id="GO:0015031">
    <property type="term" value="P:protein transport"/>
    <property type="evidence" value="ECO:0007669"/>
    <property type="project" value="UniProtKB-KW"/>
</dbReference>
<evidence type="ECO:0000259" key="11">
    <source>
        <dbReference type="PROSITE" id="PS50014"/>
    </source>
</evidence>
<evidence type="ECO:0000256" key="4">
    <source>
        <dbReference type="ARBA" id="ARBA00022927"/>
    </source>
</evidence>
<keyword evidence="7" id="KW-0472">Membrane</keyword>
<dbReference type="GO" id="GO:0035267">
    <property type="term" value="C:NuA4 histone acetyltransferase complex"/>
    <property type="evidence" value="ECO:0007669"/>
    <property type="project" value="TreeGrafter"/>
</dbReference>
<name>A0A8F2W3T6_CANAR</name>
<dbReference type="Proteomes" id="UP000825438">
    <property type="component" value="Chromosome III"/>
</dbReference>
<dbReference type="GO" id="GO:0006325">
    <property type="term" value="P:chromatin organization"/>
    <property type="evidence" value="ECO:0007669"/>
    <property type="project" value="UniProtKB-ARBA"/>
</dbReference>
<dbReference type="InterPro" id="IPR036427">
    <property type="entry name" value="Bromodomain-like_sf"/>
</dbReference>
<evidence type="ECO:0000256" key="10">
    <source>
        <dbReference type="SAM" id="MobiDB-lite"/>
    </source>
</evidence>
<keyword evidence="5" id="KW-0811">Translocation</keyword>
<feature type="region of interest" description="Disordered" evidence="10">
    <location>
        <begin position="199"/>
        <end position="366"/>
    </location>
</feature>
<dbReference type="CDD" id="cd04369">
    <property type="entry name" value="Bromodomain"/>
    <property type="match status" value="1"/>
</dbReference>
<dbReference type="SUPFAM" id="SSF47370">
    <property type="entry name" value="Bromodomain"/>
    <property type="match status" value="1"/>
</dbReference>
<comment type="similarity">
    <text evidence="2">Belongs to the small Tim family.</text>
</comment>
<dbReference type="InterPro" id="IPR004217">
    <property type="entry name" value="Tim10-like"/>
</dbReference>
<keyword evidence="4" id="KW-0653">Protein transport</keyword>
<evidence type="ECO:0000256" key="6">
    <source>
        <dbReference type="ARBA" id="ARBA00023117"/>
    </source>
</evidence>
<dbReference type="Pfam" id="PF02953">
    <property type="entry name" value="zf-Tim10_DDP"/>
    <property type="match status" value="1"/>
</dbReference>
<feature type="domain" description="Bromo" evidence="11">
    <location>
        <begin position="442"/>
        <end position="512"/>
    </location>
</feature>
<feature type="compositionally biased region" description="Basic and acidic residues" evidence="10">
    <location>
        <begin position="354"/>
        <end position="366"/>
    </location>
</feature>
<feature type="compositionally biased region" description="Acidic residues" evidence="10">
    <location>
        <begin position="295"/>
        <end position="308"/>
    </location>
</feature>
<keyword evidence="4" id="KW-0813">Transport</keyword>
<keyword evidence="3" id="KW-0496">Mitochondrion</keyword>
<gene>
    <name evidence="12" type="ORF">CA7LBN_003121</name>
</gene>
<evidence type="ECO:0000256" key="1">
    <source>
        <dbReference type="ARBA" id="ARBA00004637"/>
    </source>
</evidence>
<dbReference type="EMBL" id="CP076751">
    <property type="protein sequence ID" value="QWW24287.1"/>
    <property type="molecule type" value="Genomic_DNA"/>
</dbReference>
<evidence type="ECO:0000256" key="9">
    <source>
        <dbReference type="PROSITE-ProRule" id="PRU00035"/>
    </source>
</evidence>
<dbReference type="InterPro" id="IPR001487">
    <property type="entry name" value="Bromodomain"/>
</dbReference>
<evidence type="ECO:0000313" key="12">
    <source>
        <dbReference type="EMBL" id="QWW24287.1"/>
    </source>
</evidence>
<dbReference type="Gene3D" id="1.20.920.10">
    <property type="entry name" value="Bromodomain-like"/>
    <property type="match status" value="1"/>
</dbReference>
<protein>
    <recommendedName>
        <fullName evidence="11">Bromo domain-containing protein</fullName>
    </recommendedName>
</protein>
<dbReference type="PANTHER" id="PTHR15398:SF4">
    <property type="entry name" value="BROMODOMAIN-CONTAINING PROTEIN 8 ISOFORM X1"/>
    <property type="match status" value="1"/>
</dbReference>
<accession>A0A8F2W3T6</accession>
<dbReference type="Pfam" id="PF00439">
    <property type="entry name" value="Bromodomain"/>
    <property type="match status" value="1"/>
</dbReference>
<feature type="compositionally biased region" description="Polar residues" evidence="10">
    <location>
        <begin position="326"/>
        <end position="342"/>
    </location>
</feature>
<dbReference type="PROSITE" id="PS50014">
    <property type="entry name" value="BROMODOMAIN_2"/>
    <property type="match status" value="1"/>
</dbReference>
<dbReference type="SMART" id="SM00297">
    <property type="entry name" value="BROMO"/>
    <property type="match status" value="1"/>
</dbReference>
<sequence length="537" mass="61391">MDQLNVKEQQEFQQVVEQKQMKDFMRLYSNLVSRCFDDCVNDFTSSNLTSKETSCISKCSEKFLKHSERVGQRFQEQNEMHHILVAHVVNSIVKVSQIKNDYVECELTRFLATLNKLLKDYQKTFNLENKTEMIGSDALRAIIQDTSFKSILHIHEDSVRIDASPHKFQTTLADLLVNSAIRYSEKLTKEVNKLTAEYHGTEESMETLKQSADVPEPPTTEKPLEDSQSHPPTQDTTLEPEPRTHNNQENTSEPLALSERADSRVEVKAEENDAHDDQSVNMDIDNKSENKDNAETQEETTENVEEQEASQPQVGQAGVSEIVEAVSTSDVDISRVPQNVLPSENEESEAYPQDLRDNESEAKSMDLDSALTPLEAIEEKSRSMTPELKGADDELETDGLNPRIDEVVREGKSRKRSHSPSTASQKHKRFQNIAINLVKTIEEHRFSSPFLTPVNAKEYEQVIYEPKDLKSILKAVRQKDVPPYETVKDLERDIMLMFANCVMYNKSSTHLVEMARQMKDDVRQTFKMFEDAESEIH</sequence>
<dbReference type="InterPro" id="IPR035427">
    <property type="entry name" value="Tim10-like_dom_sf"/>
</dbReference>
<evidence type="ECO:0000256" key="8">
    <source>
        <dbReference type="ARBA" id="ARBA00023157"/>
    </source>
</evidence>
<comment type="subcellular location">
    <subcellularLocation>
        <location evidence="1">Mitochondrion inner membrane</location>
        <topology evidence="1">Peripheral membrane protein</topology>
    </subcellularLocation>
</comment>
<dbReference type="PANTHER" id="PTHR15398">
    <property type="entry name" value="BROMODOMAIN-CONTAINING PROTEIN 8"/>
    <property type="match status" value="1"/>
</dbReference>